<sequence length="60" mass="6303">MVNAISAGTHRFDETAQASRAVVRPLLIEDLDSPGQSDAVMFSICIIAVPAAERSGQFAA</sequence>
<organism evidence="1 2">
    <name type="scientific">Streptomyces flaveus</name>
    <dbReference type="NCBI Taxonomy" id="66370"/>
    <lineage>
        <taxon>Bacteria</taxon>
        <taxon>Bacillati</taxon>
        <taxon>Actinomycetota</taxon>
        <taxon>Actinomycetes</taxon>
        <taxon>Kitasatosporales</taxon>
        <taxon>Streptomycetaceae</taxon>
        <taxon>Streptomyces</taxon>
        <taxon>Streptomyces aurantiacus group</taxon>
    </lineage>
</organism>
<dbReference type="EMBL" id="BMPQ01000013">
    <property type="protein sequence ID" value="GGK82690.1"/>
    <property type="molecule type" value="Genomic_DNA"/>
</dbReference>
<dbReference type="Proteomes" id="UP000637788">
    <property type="component" value="Unassembled WGS sequence"/>
</dbReference>
<proteinExistence type="predicted"/>
<evidence type="ECO:0000313" key="1">
    <source>
        <dbReference type="EMBL" id="GGK82690.1"/>
    </source>
</evidence>
<name>A0A917VIJ8_9ACTN</name>
<reference evidence="1" key="2">
    <citation type="submission" date="2020-09" db="EMBL/GenBank/DDBJ databases">
        <authorList>
            <person name="Sun Q."/>
            <person name="Ohkuma M."/>
        </authorList>
    </citation>
    <scope>NUCLEOTIDE SEQUENCE</scope>
    <source>
        <strain evidence="1">JCM 3035</strain>
    </source>
</reference>
<comment type="caution">
    <text evidence="1">The sequence shown here is derived from an EMBL/GenBank/DDBJ whole genome shotgun (WGS) entry which is preliminary data.</text>
</comment>
<accession>A0A917VIJ8</accession>
<protein>
    <submittedName>
        <fullName evidence="1">Uncharacterized protein</fullName>
    </submittedName>
</protein>
<gene>
    <name evidence="1" type="ORF">GCM10010094_49760</name>
</gene>
<dbReference type="RefSeq" id="WP_189324070.1">
    <property type="nucleotide sequence ID" value="NZ_BMPQ01000013.1"/>
</dbReference>
<dbReference type="AlphaFoldDB" id="A0A917VIJ8"/>
<keyword evidence="2" id="KW-1185">Reference proteome</keyword>
<reference evidence="1" key="1">
    <citation type="journal article" date="2014" name="Int. J. Syst. Evol. Microbiol.">
        <title>Complete genome sequence of Corynebacterium casei LMG S-19264T (=DSM 44701T), isolated from a smear-ripened cheese.</title>
        <authorList>
            <consortium name="US DOE Joint Genome Institute (JGI-PGF)"/>
            <person name="Walter F."/>
            <person name="Albersmeier A."/>
            <person name="Kalinowski J."/>
            <person name="Ruckert C."/>
        </authorList>
    </citation>
    <scope>NUCLEOTIDE SEQUENCE</scope>
    <source>
        <strain evidence="1">JCM 3035</strain>
    </source>
</reference>
<evidence type="ECO:0000313" key="2">
    <source>
        <dbReference type="Proteomes" id="UP000637788"/>
    </source>
</evidence>